<feature type="domain" description="Aminodeoxyfutalosine deaminase/Imidazolonepropionase-like composite" evidence="6">
    <location>
        <begin position="22"/>
        <end position="47"/>
    </location>
</feature>
<keyword evidence="8" id="KW-1185">Reference proteome</keyword>
<keyword evidence="4" id="KW-0862">Zinc</keyword>
<sequence length="483" mass="52324">MMLITNATIVTGDEAGTIHHGGAIAIEDNRIAAIGPTAEITAKYPGAEVVDATGRAVFPGFANIHTHLVMTLARGVFEDLSPPHEPPFTGGLSPIPLPPLTPEEQRVMCELGALEALRSGTTAVLEDATQIENYAAAMEATGLRMLLAERSWDRVGTSIGDPAEFKRDAKVGEAGIARIRALHAKWNGAAGGRIRVGVSAWAPDMCSPELLRNLRDLQQELDTVCTIHLNQIWGEVAAVQAHHNMLPTEFLDSIGFIHDRMIGAHCRCMAPLEEKILGKRGAHVAFNSAIAARRGLSPRVCEMADAGCNIAMGSDNMAEDMVEVMRTGLFMERVRRKDGRNPTPEEALRWATRNGYKAMGVPDGGWLAPGNLADLIMLRTDRAHLVPFLRPVSVFVHQGQARDIDDVMVDGRWLMRDGAILTMDEARILREADEVSNRAWARLFAERPDIEVPEGFRPLPAPGSAGSAAVAMHPVGPARRVEG</sequence>
<dbReference type="RefSeq" id="WP_318648770.1">
    <property type="nucleotide sequence ID" value="NZ_CP137852.1"/>
</dbReference>
<dbReference type="SUPFAM" id="SSF51556">
    <property type="entry name" value="Metallo-dependent hydrolases"/>
    <property type="match status" value="1"/>
</dbReference>
<dbReference type="InterPro" id="IPR011059">
    <property type="entry name" value="Metal-dep_hydrolase_composite"/>
</dbReference>
<dbReference type="Proteomes" id="UP001305521">
    <property type="component" value="Chromosome"/>
</dbReference>
<keyword evidence="3" id="KW-0378">Hydrolase</keyword>
<gene>
    <name evidence="7" type="ORF">R9Z33_22270</name>
</gene>
<feature type="domain" description="Amidohydrolase-related" evidence="5">
    <location>
        <begin position="57"/>
        <end position="413"/>
    </location>
</feature>
<evidence type="ECO:0000259" key="5">
    <source>
        <dbReference type="Pfam" id="PF01979"/>
    </source>
</evidence>
<name>A0ABZ0PH61_9PROT</name>
<dbReference type="InterPro" id="IPR006680">
    <property type="entry name" value="Amidohydro-rel"/>
</dbReference>
<dbReference type="PANTHER" id="PTHR43794">
    <property type="entry name" value="AMINOHYDROLASE SSNA-RELATED"/>
    <property type="match status" value="1"/>
</dbReference>
<dbReference type="InterPro" id="IPR050287">
    <property type="entry name" value="MTA/SAH_deaminase"/>
</dbReference>
<proteinExistence type="inferred from homology"/>
<accession>A0ABZ0PH61</accession>
<dbReference type="InterPro" id="IPR032466">
    <property type="entry name" value="Metal_Hydrolase"/>
</dbReference>
<dbReference type="InterPro" id="IPR054418">
    <property type="entry name" value="MQNX/HUTI_composite_N"/>
</dbReference>
<dbReference type="SUPFAM" id="SSF51338">
    <property type="entry name" value="Composite domain of metallo-dependent hydrolases"/>
    <property type="match status" value="1"/>
</dbReference>
<keyword evidence="2" id="KW-0479">Metal-binding</keyword>
<comment type="similarity">
    <text evidence="1">Belongs to the metallo-dependent hydrolases superfamily. ATZ/TRZ family.</text>
</comment>
<evidence type="ECO:0000256" key="3">
    <source>
        <dbReference type="ARBA" id="ARBA00022801"/>
    </source>
</evidence>
<dbReference type="Pfam" id="PF01979">
    <property type="entry name" value="Amidohydro_1"/>
    <property type="match status" value="1"/>
</dbReference>
<evidence type="ECO:0000256" key="2">
    <source>
        <dbReference type="ARBA" id="ARBA00022723"/>
    </source>
</evidence>
<evidence type="ECO:0000256" key="4">
    <source>
        <dbReference type="ARBA" id="ARBA00022833"/>
    </source>
</evidence>
<protein>
    <submittedName>
        <fullName evidence="7">Amidohydrolase family protein</fullName>
    </submittedName>
</protein>
<dbReference type="Gene3D" id="2.30.40.10">
    <property type="entry name" value="Urease, subunit C, domain 1"/>
    <property type="match status" value="1"/>
</dbReference>
<reference evidence="7 8" key="1">
    <citation type="submission" date="2023-11" db="EMBL/GenBank/DDBJ databases">
        <title>Arctic aerobic anoxygenic photoheterotroph Sediminicoccus rosea KRV36 adapts its photosynthesis to long days of polar summer.</title>
        <authorList>
            <person name="Tomasch J."/>
            <person name="Kopejtka K."/>
            <person name="Bily T."/>
            <person name="Gardiner A.T."/>
            <person name="Gardian Z."/>
            <person name="Shivaramu S."/>
            <person name="Koblizek M."/>
            <person name="Engelhardt F."/>
            <person name="Kaftan D."/>
        </authorList>
    </citation>
    <scope>NUCLEOTIDE SEQUENCE [LARGE SCALE GENOMIC DNA]</scope>
    <source>
        <strain evidence="7 8">R-30</strain>
    </source>
</reference>
<evidence type="ECO:0000313" key="8">
    <source>
        <dbReference type="Proteomes" id="UP001305521"/>
    </source>
</evidence>
<evidence type="ECO:0000259" key="6">
    <source>
        <dbReference type="Pfam" id="PF22039"/>
    </source>
</evidence>
<evidence type="ECO:0000313" key="7">
    <source>
        <dbReference type="EMBL" id="WPB84806.1"/>
    </source>
</evidence>
<dbReference type="PANTHER" id="PTHR43794:SF11">
    <property type="entry name" value="AMIDOHYDROLASE-RELATED DOMAIN-CONTAINING PROTEIN"/>
    <property type="match status" value="1"/>
</dbReference>
<organism evidence="7 8">
    <name type="scientific">Sediminicoccus rosea</name>
    <dbReference type="NCBI Taxonomy" id="1225128"/>
    <lineage>
        <taxon>Bacteria</taxon>
        <taxon>Pseudomonadati</taxon>
        <taxon>Pseudomonadota</taxon>
        <taxon>Alphaproteobacteria</taxon>
        <taxon>Acetobacterales</taxon>
        <taxon>Roseomonadaceae</taxon>
        <taxon>Sediminicoccus</taxon>
    </lineage>
</organism>
<dbReference type="Gene3D" id="3.20.20.140">
    <property type="entry name" value="Metal-dependent hydrolases"/>
    <property type="match status" value="1"/>
</dbReference>
<evidence type="ECO:0000256" key="1">
    <source>
        <dbReference type="ARBA" id="ARBA00006745"/>
    </source>
</evidence>
<dbReference type="Pfam" id="PF22039">
    <property type="entry name" value="HUTI_composite_bact"/>
    <property type="match status" value="1"/>
</dbReference>
<dbReference type="EMBL" id="CP137852">
    <property type="protein sequence ID" value="WPB84806.1"/>
    <property type="molecule type" value="Genomic_DNA"/>
</dbReference>